<sequence>MVYKIISNQIVNTTNPIILENLNCKENIIIQSTKQIENMKMIIKIYQLKCNKILLIRKNYQRKQLVKLSFSSIKLFAMILKKHGLNLKIQKKIKNKLKN</sequence>
<dbReference type="Proteomes" id="UP000692954">
    <property type="component" value="Unassembled WGS sequence"/>
</dbReference>
<accession>A0A8S1LX18</accession>
<dbReference type="AlphaFoldDB" id="A0A8S1LX18"/>
<name>A0A8S1LX18_9CILI</name>
<comment type="caution">
    <text evidence="1">The sequence shown here is derived from an EMBL/GenBank/DDBJ whole genome shotgun (WGS) entry which is preliminary data.</text>
</comment>
<evidence type="ECO:0000313" key="1">
    <source>
        <dbReference type="EMBL" id="CAD8072047.1"/>
    </source>
</evidence>
<proteinExistence type="predicted"/>
<reference evidence="1" key="1">
    <citation type="submission" date="2021-01" db="EMBL/GenBank/DDBJ databases">
        <authorList>
            <consortium name="Genoscope - CEA"/>
            <person name="William W."/>
        </authorList>
    </citation>
    <scope>NUCLEOTIDE SEQUENCE</scope>
</reference>
<protein>
    <submittedName>
        <fullName evidence="1">Uncharacterized protein</fullName>
    </submittedName>
</protein>
<gene>
    <name evidence="1" type="ORF">PSON_ATCC_30995.1.T0280395</name>
</gene>
<keyword evidence="2" id="KW-1185">Reference proteome</keyword>
<organism evidence="1 2">
    <name type="scientific">Paramecium sonneborni</name>
    <dbReference type="NCBI Taxonomy" id="65129"/>
    <lineage>
        <taxon>Eukaryota</taxon>
        <taxon>Sar</taxon>
        <taxon>Alveolata</taxon>
        <taxon>Ciliophora</taxon>
        <taxon>Intramacronucleata</taxon>
        <taxon>Oligohymenophorea</taxon>
        <taxon>Peniculida</taxon>
        <taxon>Parameciidae</taxon>
        <taxon>Paramecium</taxon>
    </lineage>
</organism>
<dbReference type="EMBL" id="CAJJDN010000028">
    <property type="protein sequence ID" value="CAD8072047.1"/>
    <property type="molecule type" value="Genomic_DNA"/>
</dbReference>
<evidence type="ECO:0000313" key="2">
    <source>
        <dbReference type="Proteomes" id="UP000692954"/>
    </source>
</evidence>